<accession>A0A1H8SEI6</accession>
<dbReference type="PRINTS" id="PR00421">
    <property type="entry name" value="THIOREDOXIN"/>
</dbReference>
<reference evidence="10 11" key="1">
    <citation type="submission" date="2016-10" db="EMBL/GenBank/DDBJ databases">
        <authorList>
            <person name="de Groot N.N."/>
        </authorList>
    </citation>
    <scope>NUCLEOTIDE SEQUENCE [LARGE SCALE GENOMIC DNA]</scope>
    <source>
        <strain evidence="10 11">CGMCC 1.10238</strain>
    </source>
</reference>
<dbReference type="PIRSF" id="PIRSF000077">
    <property type="entry name" value="Thioredoxin"/>
    <property type="match status" value="1"/>
</dbReference>
<feature type="site" description="Contributes to redox potential value" evidence="7">
    <location>
        <position position="36"/>
    </location>
</feature>
<evidence type="ECO:0000256" key="4">
    <source>
        <dbReference type="ARBA" id="ARBA00023157"/>
    </source>
</evidence>
<sequence>MILMAIKHAETPEGLREKVAGGGLVLVDYGAAWCAPCRNLLPILEELDRDYGDAVSVVKVDCDELPELAAEAGVMGMPTVIVYKGGQPVEKLVGLSPKSVYTGVLGRHMRN</sequence>
<dbReference type="GO" id="GO:0045454">
    <property type="term" value="P:cell redox homeostasis"/>
    <property type="evidence" value="ECO:0007669"/>
    <property type="project" value="TreeGrafter"/>
</dbReference>
<evidence type="ECO:0000256" key="2">
    <source>
        <dbReference type="ARBA" id="ARBA00022448"/>
    </source>
</evidence>
<evidence type="ECO:0000256" key="7">
    <source>
        <dbReference type="PIRSR" id="PIRSR000077-1"/>
    </source>
</evidence>
<feature type="disulfide bond" description="Redox-active" evidence="8">
    <location>
        <begin position="34"/>
        <end position="37"/>
    </location>
</feature>
<evidence type="ECO:0000256" key="5">
    <source>
        <dbReference type="ARBA" id="ARBA00023284"/>
    </source>
</evidence>
<dbReference type="Pfam" id="PF00085">
    <property type="entry name" value="Thioredoxin"/>
    <property type="match status" value="1"/>
</dbReference>
<evidence type="ECO:0000256" key="8">
    <source>
        <dbReference type="PIRSR" id="PIRSR000077-4"/>
    </source>
</evidence>
<dbReference type="Proteomes" id="UP000198809">
    <property type="component" value="Unassembled WGS sequence"/>
</dbReference>
<proteinExistence type="inferred from homology"/>
<keyword evidence="4 8" id="KW-1015">Disulfide bond</keyword>
<evidence type="ECO:0000256" key="6">
    <source>
        <dbReference type="PIRNR" id="PIRNR000077"/>
    </source>
</evidence>
<evidence type="ECO:0000259" key="9">
    <source>
        <dbReference type="PROSITE" id="PS51352"/>
    </source>
</evidence>
<dbReference type="CDD" id="cd02947">
    <property type="entry name" value="TRX_family"/>
    <property type="match status" value="1"/>
</dbReference>
<dbReference type="GO" id="GO:0015035">
    <property type="term" value="F:protein-disulfide reductase activity"/>
    <property type="evidence" value="ECO:0007669"/>
    <property type="project" value="InterPro"/>
</dbReference>
<dbReference type="STRING" id="1333845.SAMN04487895_111136"/>
<dbReference type="PROSITE" id="PS51352">
    <property type="entry name" value="THIOREDOXIN_2"/>
    <property type="match status" value="1"/>
</dbReference>
<feature type="site" description="Deprotonates C-terminal active site Cys" evidence="7">
    <location>
        <position position="28"/>
    </location>
</feature>
<feature type="domain" description="Thioredoxin" evidence="9">
    <location>
        <begin position="1"/>
        <end position="110"/>
    </location>
</feature>
<gene>
    <name evidence="10" type="ORF">SAMN04487895_111136</name>
</gene>
<dbReference type="GO" id="GO:0005829">
    <property type="term" value="C:cytosol"/>
    <property type="evidence" value="ECO:0007669"/>
    <property type="project" value="TreeGrafter"/>
</dbReference>
<keyword evidence="3" id="KW-0249">Electron transport</keyword>
<keyword evidence="5 8" id="KW-0676">Redox-active center</keyword>
<dbReference type="InterPro" id="IPR036249">
    <property type="entry name" value="Thioredoxin-like_sf"/>
</dbReference>
<dbReference type="AlphaFoldDB" id="A0A1H8SEI6"/>
<organism evidence="10 11">
    <name type="scientific">Paenibacillus sophorae</name>
    <dbReference type="NCBI Taxonomy" id="1333845"/>
    <lineage>
        <taxon>Bacteria</taxon>
        <taxon>Bacillati</taxon>
        <taxon>Bacillota</taxon>
        <taxon>Bacilli</taxon>
        <taxon>Bacillales</taxon>
        <taxon>Paenibacillaceae</taxon>
        <taxon>Paenibacillus</taxon>
    </lineage>
</organism>
<dbReference type="InterPro" id="IPR005746">
    <property type="entry name" value="Thioredoxin"/>
</dbReference>
<feature type="site" description="Contributes to redox potential value" evidence="7">
    <location>
        <position position="35"/>
    </location>
</feature>
<comment type="similarity">
    <text evidence="1 6">Belongs to the thioredoxin family.</text>
</comment>
<evidence type="ECO:0000256" key="3">
    <source>
        <dbReference type="ARBA" id="ARBA00022982"/>
    </source>
</evidence>
<dbReference type="PANTHER" id="PTHR45663">
    <property type="entry name" value="GEO12009P1"/>
    <property type="match status" value="1"/>
</dbReference>
<evidence type="ECO:0000313" key="10">
    <source>
        <dbReference type="EMBL" id="SEO76926.1"/>
    </source>
</evidence>
<feature type="active site" description="Nucleophile" evidence="7">
    <location>
        <position position="37"/>
    </location>
</feature>
<evidence type="ECO:0000313" key="11">
    <source>
        <dbReference type="Proteomes" id="UP000198809"/>
    </source>
</evidence>
<dbReference type="SUPFAM" id="SSF52833">
    <property type="entry name" value="Thioredoxin-like"/>
    <property type="match status" value="1"/>
</dbReference>
<dbReference type="EMBL" id="FODH01000011">
    <property type="protein sequence ID" value="SEO76926.1"/>
    <property type="molecule type" value="Genomic_DNA"/>
</dbReference>
<keyword evidence="2" id="KW-0813">Transport</keyword>
<feature type="active site" description="Nucleophile" evidence="7">
    <location>
        <position position="34"/>
    </location>
</feature>
<evidence type="ECO:0000256" key="1">
    <source>
        <dbReference type="ARBA" id="ARBA00008987"/>
    </source>
</evidence>
<dbReference type="PANTHER" id="PTHR45663:SF11">
    <property type="entry name" value="GEO12009P1"/>
    <property type="match status" value="1"/>
</dbReference>
<name>A0A1H8SEI6_9BACL</name>
<dbReference type="InterPro" id="IPR013766">
    <property type="entry name" value="Thioredoxin_domain"/>
</dbReference>
<protein>
    <recommendedName>
        <fullName evidence="6">Thioredoxin</fullName>
    </recommendedName>
</protein>
<dbReference type="Gene3D" id="3.40.30.10">
    <property type="entry name" value="Glutaredoxin"/>
    <property type="match status" value="1"/>
</dbReference>